<proteinExistence type="predicted"/>
<name>L8P267_STRVR</name>
<reference evidence="2 3" key="1">
    <citation type="journal article" date="2013" name="Genome Announc.">
        <title>Draft Genome Sequence of Streptomyces viridochromogenes Strain Tu57, Producer of Avilamycin.</title>
        <authorList>
            <person name="Gruning B.A."/>
            <person name="Erxleben A."/>
            <person name="Hahnlein A."/>
            <person name="Gunther S."/>
        </authorList>
    </citation>
    <scope>NUCLEOTIDE SEQUENCE [LARGE SCALE GENOMIC DNA]</scope>
    <source>
        <strain evidence="2 3">Tue57</strain>
    </source>
</reference>
<evidence type="ECO:0000313" key="3">
    <source>
        <dbReference type="Proteomes" id="UP000011205"/>
    </source>
</evidence>
<accession>L8P267</accession>
<dbReference type="EMBL" id="AMLP01000293">
    <property type="protein sequence ID" value="ELS50254.1"/>
    <property type="molecule type" value="Genomic_DNA"/>
</dbReference>
<dbReference type="Proteomes" id="UP000011205">
    <property type="component" value="Unassembled WGS sequence"/>
</dbReference>
<gene>
    <name evidence="2" type="ORF">STVIR_8804</name>
</gene>
<feature type="region of interest" description="Disordered" evidence="1">
    <location>
        <begin position="1"/>
        <end position="48"/>
    </location>
</feature>
<evidence type="ECO:0000256" key="1">
    <source>
        <dbReference type="SAM" id="MobiDB-lite"/>
    </source>
</evidence>
<sequence length="207" mass="23231">MCAAENRPASPPVEGTRLPVEIAPRTEPPGDLTGEQIDAALPPEEPRPSLMDKVMRGLMQDTVRMAGAIGDVRPGTCETVVPDRGEERAQRCTVTYEGLDVVWDVRFTRIDGGLWTTAEYQVKPVTGVLTARKVYQSAGWNYDELSARRCDRMPELIPVEGVGKPTRYQCQIRIHECVDEKGWRFWWENSSVSVDENGNVDFVVRKP</sequence>
<comment type="caution">
    <text evidence="2">The sequence shown here is derived from an EMBL/GenBank/DDBJ whole genome shotgun (WGS) entry which is preliminary data.</text>
</comment>
<protein>
    <submittedName>
        <fullName evidence="2">Uncharacterized protein</fullName>
    </submittedName>
</protein>
<organism evidence="2 3">
    <name type="scientific">Streptomyces viridochromogenes Tue57</name>
    <dbReference type="NCBI Taxonomy" id="1160705"/>
    <lineage>
        <taxon>Bacteria</taxon>
        <taxon>Bacillati</taxon>
        <taxon>Actinomycetota</taxon>
        <taxon>Actinomycetes</taxon>
        <taxon>Kitasatosporales</taxon>
        <taxon>Streptomycetaceae</taxon>
        <taxon>Streptomyces</taxon>
    </lineage>
</organism>
<evidence type="ECO:0000313" key="2">
    <source>
        <dbReference type="EMBL" id="ELS50254.1"/>
    </source>
</evidence>
<dbReference type="AlphaFoldDB" id="L8P267"/>
<dbReference type="PATRIC" id="fig|1160705.3.peg.8699"/>